<sequence>VRKSVTKGYAFIAVCINKKVKKVSLSIYGSSFLTLDSKGRIVIPARYRDLLRQSCEGSLAVTKDPQYPSLLIYPGKLWKEISSKFELLGGLNQKIRSMQWKIIGNASVTEFEVSERMLLLIPKLLRDFANLKPREQVALVGMGSKFELWSLENWQKKQSGFQVEGENLLDNLPAV</sequence>
<dbReference type="CDD" id="cd16321">
    <property type="entry name" value="MraZ_C"/>
    <property type="match status" value="1"/>
</dbReference>
<dbReference type="SUPFAM" id="SSF89447">
    <property type="entry name" value="AbrB/MazE/MraZ-like"/>
    <property type="match status" value="1"/>
</dbReference>
<dbReference type="Pfam" id="PF02381">
    <property type="entry name" value="MraZ"/>
    <property type="match status" value="2"/>
</dbReference>
<evidence type="ECO:0000313" key="8">
    <source>
        <dbReference type="EMBL" id="SVE38696.1"/>
    </source>
</evidence>
<keyword evidence="6" id="KW-0804">Transcription</keyword>
<keyword evidence="3" id="KW-0677">Repeat</keyword>
<dbReference type="Gene3D" id="3.40.1550.20">
    <property type="entry name" value="Transcriptional regulator MraZ domain"/>
    <property type="match status" value="1"/>
</dbReference>
<protein>
    <recommendedName>
        <fullName evidence="1">Transcriptional regulator MraZ</fullName>
    </recommendedName>
</protein>
<proteinExistence type="inferred from homology"/>
<dbReference type="GO" id="GO:0000976">
    <property type="term" value="F:transcription cis-regulatory region binding"/>
    <property type="evidence" value="ECO:0007669"/>
    <property type="project" value="TreeGrafter"/>
</dbReference>
<keyword evidence="4" id="KW-0805">Transcription regulation</keyword>
<feature type="domain" description="SpoVT-AbrB" evidence="7">
    <location>
        <begin position="30"/>
        <end position="77"/>
    </location>
</feature>
<evidence type="ECO:0000256" key="5">
    <source>
        <dbReference type="ARBA" id="ARBA00023125"/>
    </source>
</evidence>
<dbReference type="PROSITE" id="PS51740">
    <property type="entry name" value="SPOVT_ABRB"/>
    <property type="match status" value="2"/>
</dbReference>
<dbReference type="PANTHER" id="PTHR34701">
    <property type="entry name" value="TRANSCRIPTIONAL REGULATOR MRAZ"/>
    <property type="match status" value="1"/>
</dbReference>
<dbReference type="PANTHER" id="PTHR34701:SF1">
    <property type="entry name" value="TRANSCRIPTIONAL REGULATOR MRAZ"/>
    <property type="match status" value="1"/>
</dbReference>
<dbReference type="CDD" id="cd16320">
    <property type="entry name" value="MraZ_N"/>
    <property type="match status" value="1"/>
</dbReference>
<evidence type="ECO:0000256" key="4">
    <source>
        <dbReference type="ARBA" id="ARBA00023015"/>
    </source>
</evidence>
<evidence type="ECO:0000256" key="1">
    <source>
        <dbReference type="ARBA" id="ARBA00013860"/>
    </source>
</evidence>
<dbReference type="InterPro" id="IPR035644">
    <property type="entry name" value="MraZ_C"/>
</dbReference>
<dbReference type="EMBL" id="UINC01213773">
    <property type="protein sequence ID" value="SVE38696.1"/>
    <property type="molecule type" value="Genomic_DNA"/>
</dbReference>
<organism evidence="8">
    <name type="scientific">marine metagenome</name>
    <dbReference type="NCBI Taxonomy" id="408172"/>
    <lineage>
        <taxon>unclassified sequences</taxon>
        <taxon>metagenomes</taxon>
        <taxon>ecological metagenomes</taxon>
    </lineage>
</organism>
<dbReference type="InterPro" id="IPR038619">
    <property type="entry name" value="MraZ_sf"/>
</dbReference>
<dbReference type="InterPro" id="IPR037914">
    <property type="entry name" value="SpoVT-AbrB_sf"/>
</dbReference>
<dbReference type="InterPro" id="IPR003444">
    <property type="entry name" value="MraZ"/>
</dbReference>
<keyword evidence="5" id="KW-0238">DNA-binding</keyword>
<evidence type="ECO:0000256" key="3">
    <source>
        <dbReference type="ARBA" id="ARBA00022737"/>
    </source>
</evidence>
<keyword evidence="2" id="KW-0963">Cytoplasm</keyword>
<dbReference type="GO" id="GO:2000143">
    <property type="term" value="P:negative regulation of DNA-templated transcription initiation"/>
    <property type="evidence" value="ECO:0007669"/>
    <property type="project" value="TreeGrafter"/>
</dbReference>
<feature type="non-terminal residue" evidence="8">
    <location>
        <position position="1"/>
    </location>
</feature>
<feature type="non-terminal residue" evidence="8">
    <location>
        <position position="175"/>
    </location>
</feature>
<evidence type="ECO:0000259" key="7">
    <source>
        <dbReference type="PROSITE" id="PS51740"/>
    </source>
</evidence>
<reference evidence="8" key="1">
    <citation type="submission" date="2018-05" db="EMBL/GenBank/DDBJ databases">
        <authorList>
            <person name="Lanie J.A."/>
            <person name="Ng W.-L."/>
            <person name="Kazmierczak K.M."/>
            <person name="Andrzejewski T.M."/>
            <person name="Davidsen T.M."/>
            <person name="Wayne K.J."/>
            <person name="Tettelin H."/>
            <person name="Glass J.I."/>
            <person name="Rusch D."/>
            <person name="Podicherti R."/>
            <person name="Tsui H.-C.T."/>
            <person name="Winkler M.E."/>
        </authorList>
    </citation>
    <scope>NUCLEOTIDE SEQUENCE</scope>
</reference>
<dbReference type="GO" id="GO:0003700">
    <property type="term" value="F:DNA-binding transcription factor activity"/>
    <property type="evidence" value="ECO:0007669"/>
    <property type="project" value="InterPro"/>
</dbReference>
<dbReference type="AlphaFoldDB" id="A0A383D2B8"/>
<dbReference type="InterPro" id="IPR007159">
    <property type="entry name" value="SpoVT-AbrB_dom"/>
</dbReference>
<feature type="domain" description="SpoVT-AbrB" evidence="7">
    <location>
        <begin position="108"/>
        <end position="153"/>
    </location>
</feature>
<dbReference type="InterPro" id="IPR020603">
    <property type="entry name" value="MraZ_dom"/>
</dbReference>
<gene>
    <name evidence="8" type="ORF">METZ01_LOCUS491550</name>
</gene>
<dbReference type="HAMAP" id="MF_01008">
    <property type="entry name" value="MraZ"/>
    <property type="match status" value="1"/>
</dbReference>
<dbReference type="InterPro" id="IPR035642">
    <property type="entry name" value="MraZ_N"/>
</dbReference>
<name>A0A383D2B8_9ZZZZ</name>
<accession>A0A383D2B8</accession>
<evidence type="ECO:0000256" key="6">
    <source>
        <dbReference type="ARBA" id="ARBA00023163"/>
    </source>
</evidence>
<evidence type="ECO:0000256" key="2">
    <source>
        <dbReference type="ARBA" id="ARBA00022490"/>
    </source>
</evidence>